<sequence>MSEMDADEPPHFSVRDTWEQEDILDVDVFVIVAEDIKPVGAGAEPKGFSIRMSETGECHMPHGGGSSISSEDAGRVQEHSVSIDYPSPQHVGSSEKHSPKNIGGDAVSSDPALCDDVVYASLGAVAVDGEEDKIDQGDDETASFVSCGGDSLMEDATMAQVEPKPCLESAEAEMYVSPEFRAIAFDRLDGEEALDDYHSDASSTRTGSLFAQLQSSKRVDDIEDEELAPLRPFALNCFTPAGSMNRPYIAPMCLLAPEDVQQTVIQIWTARYVDTYIPTLSMIHLHEHEHALSLTELQIHVHLERSGQKGKVEMGSRRIVMSPMLVRSIWVEVCAPPTLVNDDGSWAVENVLAQKLNDIALPGTKKLRFSPDTIVRRQKPRLSGQKSMSDEPVWVQFLFRVSNCLCSGTQYRADVFMRTAPMQGSTARSSRALR</sequence>
<reference evidence="3" key="1">
    <citation type="journal article" date="2019" name="Nat. Commun.">
        <title>Expansion of phycobilisome linker gene families in mesophilic red algae.</title>
        <authorList>
            <person name="Lee J."/>
            <person name="Kim D."/>
            <person name="Bhattacharya D."/>
            <person name="Yoon H.S."/>
        </authorList>
    </citation>
    <scope>NUCLEOTIDE SEQUENCE [LARGE SCALE GENOMIC DNA]</scope>
    <source>
        <strain evidence="3">CCMP 1328</strain>
    </source>
</reference>
<dbReference type="Proteomes" id="UP000324585">
    <property type="component" value="Unassembled WGS sequence"/>
</dbReference>
<evidence type="ECO:0000256" key="1">
    <source>
        <dbReference type="SAM" id="MobiDB-lite"/>
    </source>
</evidence>
<protein>
    <submittedName>
        <fullName evidence="2">Uncharacterized protein</fullName>
    </submittedName>
</protein>
<organism evidence="2 3">
    <name type="scientific">Porphyridium purpureum</name>
    <name type="common">Red alga</name>
    <name type="synonym">Porphyridium cruentum</name>
    <dbReference type="NCBI Taxonomy" id="35688"/>
    <lineage>
        <taxon>Eukaryota</taxon>
        <taxon>Rhodophyta</taxon>
        <taxon>Bangiophyceae</taxon>
        <taxon>Porphyridiales</taxon>
        <taxon>Porphyridiaceae</taxon>
        <taxon>Porphyridium</taxon>
    </lineage>
</organism>
<evidence type="ECO:0000313" key="3">
    <source>
        <dbReference type="Proteomes" id="UP000324585"/>
    </source>
</evidence>
<evidence type="ECO:0000313" key="2">
    <source>
        <dbReference type="EMBL" id="KAA8497089.1"/>
    </source>
</evidence>
<dbReference type="AlphaFoldDB" id="A0A5J4YZL4"/>
<comment type="caution">
    <text evidence="2">The sequence shown here is derived from an EMBL/GenBank/DDBJ whole genome shotgun (WGS) entry which is preliminary data.</text>
</comment>
<feature type="region of interest" description="Disordered" evidence="1">
    <location>
        <begin position="54"/>
        <end position="79"/>
    </location>
</feature>
<accession>A0A5J4YZL4</accession>
<gene>
    <name evidence="2" type="ORF">FVE85_0818</name>
</gene>
<proteinExistence type="predicted"/>
<keyword evidence="3" id="KW-1185">Reference proteome</keyword>
<name>A0A5J4YZL4_PORPP</name>
<dbReference type="EMBL" id="VRMN01000002">
    <property type="protein sequence ID" value="KAA8497089.1"/>
    <property type="molecule type" value="Genomic_DNA"/>
</dbReference>